<feature type="transmembrane region" description="Helical" evidence="6">
    <location>
        <begin position="29"/>
        <end position="54"/>
    </location>
</feature>
<keyword evidence="8" id="KW-1185">Reference proteome</keyword>
<keyword evidence="2" id="KW-1003">Cell membrane</keyword>
<evidence type="ECO:0000256" key="2">
    <source>
        <dbReference type="ARBA" id="ARBA00022475"/>
    </source>
</evidence>
<evidence type="ECO:0000256" key="1">
    <source>
        <dbReference type="ARBA" id="ARBA00004651"/>
    </source>
</evidence>
<comment type="subcellular location">
    <subcellularLocation>
        <location evidence="1">Cell membrane</location>
        <topology evidence="1">Multi-pass membrane protein</topology>
    </subcellularLocation>
</comment>
<evidence type="ECO:0000256" key="5">
    <source>
        <dbReference type="ARBA" id="ARBA00023136"/>
    </source>
</evidence>
<gene>
    <name evidence="7" type="ORF">ACFSCY_17225</name>
</gene>
<comment type="caution">
    <text evidence="7">The sequence shown here is derived from an EMBL/GenBank/DDBJ whole genome shotgun (WGS) entry which is preliminary data.</text>
</comment>
<evidence type="ECO:0000313" key="8">
    <source>
        <dbReference type="Proteomes" id="UP001597145"/>
    </source>
</evidence>
<dbReference type="RefSeq" id="WP_343973794.1">
    <property type="nucleotide sequence ID" value="NZ_BAAAJG010000004.1"/>
</dbReference>
<dbReference type="EMBL" id="JBHUCP010000010">
    <property type="protein sequence ID" value="MFD1531180.1"/>
    <property type="molecule type" value="Genomic_DNA"/>
</dbReference>
<dbReference type="Pfam" id="PF06146">
    <property type="entry name" value="PsiE"/>
    <property type="match status" value="1"/>
</dbReference>
<evidence type="ECO:0000313" key="7">
    <source>
        <dbReference type="EMBL" id="MFD1531180.1"/>
    </source>
</evidence>
<sequence>MPAGPGDAHIMPTGVAAVVGRAVRATEDVVHVVVAILLAVLGVVLVVDTVRYIAVVLAGPYNLPEIVLTVLEQTLLLFIVAELLHTVAIAVEHRGALDPLPFLVVGLVAAIRSVLILTAEAERSFQWNPQGIELLILMALILVLAVTAVVWRHSIRLGAEEPPGPPRATGRE</sequence>
<keyword evidence="3 6" id="KW-0812">Transmembrane</keyword>
<feature type="transmembrane region" description="Helical" evidence="6">
    <location>
        <begin position="66"/>
        <end position="88"/>
    </location>
</feature>
<feature type="transmembrane region" description="Helical" evidence="6">
    <location>
        <begin position="131"/>
        <end position="151"/>
    </location>
</feature>
<reference evidence="8" key="1">
    <citation type="journal article" date="2019" name="Int. J. Syst. Evol. Microbiol.">
        <title>The Global Catalogue of Microorganisms (GCM) 10K type strain sequencing project: providing services to taxonomists for standard genome sequencing and annotation.</title>
        <authorList>
            <consortium name="The Broad Institute Genomics Platform"/>
            <consortium name="The Broad Institute Genome Sequencing Center for Infectious Disease"/>
            <person name="Wu L."/>
            <person name="Ma J."/>
        </authorList>
    </citation>
    <scope>NUCLEOTIDE SEQUENCE [LARGE SCALE GENOMIC DNA]</scope>
    <source>
        <strain evidence="8">JCM 12165</strain>
    </source>
</reference>
<dbReference type="InterPro" id="IPR020948">
    <property type="entry name" value="P_starv_induced_PsiE-like"/>
</dbReference>
<proteinExistence type="predicted"/>
<name>A0ABW4FKN7_9PSEU</name>
<keyword evidence="5 6" id="KW-0472">Membrane</keyword>
<evidence type="ECO:0000256" key="6">
    <source>
        <dbReference type="SAM" id="Phobius"/>
    </source>
</evidence>
<protein>
    <submittedName>
        <fullName evidence="7">Phosphate-starvation-inducible PsiE family protein</fullName>
    </submittedName>
</protein>
<feature type="transmembrane region" description="Helical" evidence="6">
    <location>
        <begin position="100"/>
        <end position="119"/>
    </location>
</feature>
<evidence type="ECO:0000256" key="4">
    <source>
        <dbReference type="ARBA" id="ARBA00022989"/>
    </source>
</evidence>
<organism evidence="7 8">
    <name type="scientific">Pseudonocardia aurantiaca</name>
    <dbReference type="NCBI Taxonomy" id="75290"/>
    <lineage>
        <taxon>Bacteria</taxon>
        <taxon>Bacillati</taxon>
        <taxon>Actinomycetota</taxon>
        <taxon>Actinomycetes</taxon>
        <taxon>Pseudonocardiales</taxon>
        <taxon>Pseudonocardiaceae</taxon>
        <taxon>Pseudonocardia</taxon>
    </lineage>
</organism>
<accession>A0ABW4FKN7</accession>
<keyword evidence="4 6" id="KW-1133">Transmembrane helix</keyword>
<dbReference type="Proteomes" id="UP001597145">
    <property type="component" value="Unassembled WGS sequence"/>
</dbReference>
<evidence type="ECO:0000256" key="3">
    <source>
        <dbReference type="ARBA" id="ARBA00022692"/>
    </source>
</evidence>